<dbReference type="Gene3D" id="3.90.1720.10">
    <property type="entry name" value="endopeptidase domain like (from Nostoc punctiforme)"/>
    <property type="match status" value="2"/>
</dbReference>
<evidence type="ECO:0000313" key="3">
    <source>
        <dbReference type="Proteomes" id="UP000694402"/>
    </source>
</evidence>
<dbReference type="PROSITE" id="PS51934">
    <property type="entry name" value="LRAT"/>
    <property type="match status" value="1"/>
</dbReference>
<accession>A0A8C8GG27</accession>
<dbReference type="GeneTree" id="ENSGT01140000282712"/>
<keyword evidence="3" id="KW-1185">Reference proteome</keyword>
<dbReference type="Ensembl" id="ENSOTST00005053036.2">
    <property type="protein sequence ID" value="ENSOTSP00005048785.1"/>
    <property type="gene ID" value="ENSOTSG00005023556.2"/>
</dbReference>
<dbReference type="InterPro" id="IPR007053">
    <property type="entry name" value="LRAT_dom"/>
</dbReference>
<evidence type="ECO:0000313" key="2">
    <source>
        <dbReference type="Ensembl" id="ENSOTSP00005048785.1"/>
    </source>
</evidence>
<evidence type="ECO:0000259" key="1">
    <source>
        <dbReference type="PROSITE" id="PS51934"/>
    </source>
</evidence>
<name>A0A8C8GG27_ONCTS</name>
<dbReference type="Proteomes" id="UP000694402">
    <property type="component" value="Unassembled WGS sequence"/>
</dbReference>
<protein>
    <recommendedName>
        <fullName evidence="1">LRAT domain-containing protein</fullName>
    </recommendedName>
</protein>
<organism evidence="2 3">
    <name type="scientific">Oncorhynchus tshawytscha</name>
    <name type="common">Chinook salmon</name>
    <name type="synonym">Salmo tshawytscha</name>
    <dbReference type="NCBI Taxonomy" id="74940"/>
    <lineage>
        <taxon>Eukaryota</taxon>
        <taxon>Metazoa</taxon>
        <taxon>Chordata</taxon>
        <taxon>Craniata</taxon>
        <taxon>Vertebrata</taxon>
        <taxon>Euteleostomi</taxon>
        <taxon>Actinopterygii</taxon>
        <taxon>Neopterygii</taxon>
        <taxon>Teleostei</taxon>
        <taxon>Protacanthopterygii</taxon>
        <taxon>Salmoniformes</taxon>
        <taxon>Salmonidae</taxon>
        <taxon>Salmoninae</taxon>
        <taxon>Oncorhynchus</taxon>
    </lineage>
</organism>
<sequence length="146" mass="16977">MRDNIGLLKITNDVSPIQQYTFGDIIRFNRKKAGIPYNHYAIYVGNHDITGKKPDQDIFHFSGNCLFHSSDSEELRRRKDEDMIQDITTLHKKCKGLYDLTSANCEQLATVIRYGSANNKKYYFHISYFLKSLLNKASQLRTNSYI</sequence>
<dbReference type="AlphaFoldDB" id="A0A8C8GG27"/>
<proteinExistence type="predicted"/>
<feature type="domain" description="LRAT" evidence="1">
    <location>
        <begin position="29"/>
        <end position="121"/>
    </location>
</feature>
<reference evidence="2" key="1">
    <citation type="submission" date="2025-08" db="UniProtKB">
        <authorList>
            <consortium name="Ensembl"/>
        </authorList>
    </citation>
    <scope>IDENTIFICATION</scope>
</reference>
<reference evidence="2" key="2">
    <citation type="submission" date="2025-09" db="UniProtKB">
        <authorList>
            <consortium name="Ensembl"/>
        </authorList>
    </citation>
    <scope>IDENTIFICATION</scope>
</reference>
<gene>
    <name evidence="2" type="primary">LOC112248121</name>
</gene>